<evidence type="ECO:0000313" key="4">
    <source>
        <dbReference type="Proteomes" id="UP000606490"/>
    </source>
</evidence>
<keyword evidence="4" id="KW-1185">Reference proteome</keyword>
<dbReference type="PANTHER" id="PTHR31683:SF18">
    <property type="entry name" value="PECTATE LYASE 21-RELATED"/>
    <property type="match status" value="1"/>
</dbReference>
<reference evidence="3 4" key="1">
    <citation type="submission" date="2021-01" db="EMBL/GenBank/DDBJ databases">
        <title>Belnapia mucosa sp. nov. and Belnapia arida sp. nov., isolated from the Tabernas Desert (Almeria, Spain).</title>
        <authorList>
            <person name="Molina-Menor E."/>
            <person name="Vidal-Verdu A."/>
            <person name="Calonge A."/>
            <person name="Satari L."/>
            <person name="Pereto Magraner J."/>
            <person name="Porcar Miralles M."/>
        </authorList>
    </citation>
    <scope>NUCLEOTIDE SEQUENCE [LARGE SCALE GENOMIC DNA]</scope>
    <source>
        <strain evidence="3 4">T6</strain>
    </source>
</reference>
<dbReference type="EMBL" id="JAEUXJ010000028">
    <property type="protein sequence ID" value="MBL6459193.1"/>
    <property type="molecule type" value="Genomic_DNA"/>
</dbReference>
<keyword evidence="1" id="KW-0456">Lyase</keyword>
<dbReference type="InterPro" id="IPR011050">
    <property type="entry name" value="Pectin_lyase_fold/virulence"/>
</dbReference>
<dbReference type="InterPro" id="IPR002022">
    <property type="entry name" value="Pec_lyase"/>
</dbReference>
<dbReference type="SUPFAM" id="SSF51126">
    <property type="entry name" value="Pectin lyase-like"/>
    <property type="match status" value="1"/>
</dbReference>
<dbReference type="SMART" id="SM00656">
    <property type="entry name" value="Amb_all"/>
    <property type="match status" value="1"/>
</dbReference>
<dbReference type="Proteomes" id="UP000606490">
    <property type="component" value="Unassembled WGS sequence"/>
</dbReference>
<accession>A0ABS1VC07</accession>
<dbReference type="RefSeq" id="WP_202828924.1">
    <property type="nucleotide sequence ID" value="NZ_JAEUXJ010000028.1"/>
</dbReference>
<name>A0ABS1VC07_9PROT</name>
<evidence type="ECO:0000259" key="2">
    <source>
        <dbReference type="SMART" id="SM00656"/>
    </source>
</evidence>
<comment type="caution">
    <text evidence="3">The sequence shown here is derived from an EMBL/GenBank/DDBJ whole genome shotgun (WGS) entry which is preliminary data.</text>
</comment>
<gene>
    <name evidence="3" type="ORF">JMJ55_28120</name>
</gene>
<evidence type="ECO:0000256" key="1">
    <source>
        <dbReference type="ARBA" id="ARBA00023239"/>
    </source>
</evidence>
<dbReference type="Gene3D" id="2.160.20.10">
    <property type="entry name" value="Single-stranded right-handed beta-helix, Pectin lyase-like"/>
    <property type="match status" value="1"/>
</dbReference>
<organism evidence="3 4">
    <name type="scientific">Belnapia mucosa</name>
    <dbReference type="NCBI Taxonomy" id="2804532"/>
    <lineage>
        <taxon>Bacteria</taxon>
        <taxon>Pseudomonadati</taxon>
        <taxon>Pseudomonadota</taxon>
        <taxon>Alphaproteobacteria</taxon>
        <taxon>Acetobacterales</taxon>
        <taxon>Roseomonadaceae</taxon>
        <taxon>Belnapia</taxon>
    </lineage>
</organism>
<dbReference type="PANTHER" id="PTHR31683">
    <property type="entry name" value="PECTATE LYASE 18-RELATED"/>
    <property type="match status" value="1"/>
</dbReference>
<feature type="domain" description="Pectate lyase" evidence="2">
    <location>
        <begin position="60"/>
        <end position="299"/>
    </location>
</feature>
<dbReference type="InterPro" id="IPR012334">
    <property type="entry name" value="Pectin_lyas_fold"/>
</dbReference>
<evidence type="ECO:0000313" key="3">
    <source>
        <dbReference type="EMBL" id="MBL6459193.1"/>
    </source>
</evidence>
<sequence>MPLELRVEEGRVVDAAILSRIEGYGRGTTGGLGKRLLVVTSKEDHHSSNSRPLVPGTLRWVVETAVQEGGGWIRFAPSLTGQAIRVSGSLRLGPNTTLDGGCSGVRLVAAPQVSILRVASRNVVVTGLTFSKDEYAESGERTGDAINVTEGFDRLAILHNAFRRCGDGCVDIFRRNRSEEPARATVAFNLFEDHNKVMLVGSAACGVDRGAPGCDAGAEPYSPALRPEVFVTMQANVFRHTSQRMPKVVSNGLADVVNNVLLLEHLRYPDGRSSALYGALAQGGGVLFFRNNLLARIEGDGRPQFGAGPFAEFGRRVPSVDGPGIAVSSGNLALDGFTVASSSFLPPWTPQPLPMPMLDPQAMGAVQFARCVRRIAGPGGASVSWPDVCR</sequence>
<proteinExistence type="predicted"/>
<protein>
    <recommendedName>
        <fullName evidence="2">Pectate lyase domain-containing protein</fullName>
    </recommendedName>
</protein>
<dbReference type="InterPro" id="IPR045032">
    <property type="entry name" value="PEL"/>
</dbReference>